<dbReference type="CTD" id="75576591"/>
<proteinExistence type="predicted"/>
<dbReference type="KEGG" id="shx:MS3_00000970"/>
<reference evidence="1" key="4">
    <citation type="journal article" date="2022" name="PLoS Pathog.">
        <title>Chromosome-level genome of Schistosoma haematobium underpins genome-wide explorations of molecular variation.</title>
        <authorList>
            <person name="Stroehlein A.J."/>
            <person name="Korhonen P.K."/>
            <person name="Lee V.V."/>
            <person name="Ralph S.A."/>
            <person name="Mentink-Kane M."/>
            <person name="You H."/>
            <person name="McManus D.P."/>
            <person name="Tchuente L.T."/>
            <person name="Stothard J.R."/>
            <person name="Kaur P."/>
            <person name="Dudchenko O."/>
            <person name="Aiden E.L."/>
            <person name="Yang B."/>
            <person name="Yang H."/>
            <person name="Emery A.M."/>
            <person name="Webster B.L."/>
            <person name="Brindley P.J."/>
            <person name="Rollinson D."/>
            <person name="Chang B.C.H."/>
            <person name="Gasser R.B."/>
            <person name="Young N.D."/>
        </authorList>
    </citation>
    <scope>NUCLEOTIDE SEQUENCE</scope>
</reference>
<gene>
    <name evidence="1" type="ORF">MS3_00000970</name>
</gene>
<dbReference type="EMBL" id="AMPZ03000001">
    <property type="protein sequence ID" value="KAH9596946.1"/>
    <property type="molecule type" value="Genomic_DNA"/>
</dbReference>
<keyword evidence="2" id="KW-1185">Reference proteome</keyword>
<organism evidence="1 2">
    <name type="scientific">Schistosoma haematobium</name>
    <name type="common">Blood fluke</name>
    <dbReference type="NCBI Taxonomy" id="6185"/>
    <lineage>
        <taxon>Eukaryota</taxon>
        <taxon>Metazoa</taxon>
        <taxon>Spiralia</taxon>
        <taxon>Lophotrochozoa</taxon>
        <taxon>Platyhelminthes</taxon>
        <taxon>Trematoda</taxon>
        <taxon>Digenea</taxon>
        <taxon>Strigeidida</taxon>
        <taxon>Schistosomatoidea</taxon>
        <taxon>Schistosomatidae</taxon>
        <taxon>Schistosoma</taxon>
    </lineage>
</organism>
<sequence>MGALKVKGNNGSGMIFTYLQNGVVSEYQISNGKKLLAVRMIFHRNVDGKNVELKVLNLIHPSGKISIYYENVPEEMGKNELRSNVYGRFECGGNKCHLYSDLH</sequence>
<dbReference type="RefSeq" id="XP_051075533.1">
    <property type="nucleotide sequence ID" value="XM_051208531.1"/>
</dbReference>
<reference evidence="1" key="1">
    <citation type="journal article" date="2012" name="Nat. Genet.">
        <title>Whole-genome sequence of Schistosoma haematobium.</title>
        <authorList>
            <person name="Young N.D."/>
            <person name="Jex A.R."/>
            <person name="Li B."/>
            <person name="Liu S."/>
            <person name="Yang L."/>
            <person name="Xiong Z."/>
            <person name="Li Y."/>
            <person name="Cantacessi C."/>
            <person name="Hall R.S."/>
            <person name="Xu X."/>
            <person name="Chen F."/>
            <person name="Wu X."/>
            <person name="Zerlotini A."/>
            <person name="Oliveira G."/>
            <person name="Hofmann A."/>
            <person name="Zhang G."/>
            <person name="Fang X."/>
            <person name="Kang Y."/>
            <person name="Campbell B.E."/>
            <person name="Loukas A."/>
            <person name="Ranganathan S."/>
            <person name="Rollinson D."/>
            <person name="Rinaldi G."/>
            <person name="Brindley P.J."/>
            <person name="Yang H."/>
            <person name="Wang J."/>
            <person name="Wang J."/>
            <person name="Gasser R.B."/>
        </authorList>
    </citation>
    <scope>NUCLEOTIDE SEQUENCE</scope>
</reference>
<dbReference type="Proteomes" id="UP000471633">
    <property type="component" value="Unassembled WGS sequence"/>
</dbReference>
<evidence type="ECO:0000313" key="2">
    <source>
        <dbReference type="Proteomes" id="UP000471633"/>
    </source>
</evidence>
<evidence type="ECO:0000313" key="1">
    <source>
        <dbReference type="EMBL" id="KAH9596946.1"/>
    </source>
</evidence>
<reference evidence="1" key="3">
    <citation type="submission" date="2021-06" db="EMBL/GenBank/DDBJ databases">
        <title>Chromosome-level genome assembly for S. haematobium.</title>
        <authorList>
            <person name="Stroehlein A.J."/>
        </authorList>
    </citation>
    <scope>NUCLEOTIDE SEQUENCE</scope>
</reference>
<protein>
    <submittedName>
        <fullName evidence="1">Uncharacterized protein</fullName>
    </submittedName>
</protein>
<comment type="caution">
    <text evidence="1">The sequence shown here is derived from an EMBL/GenBank/DDBJ whole genome shotgun (WGS) entry which is preliminary data.</text>
</comment>
<accession>A0A922M012</accession>
<name>A0A922M012_SCHHA</name>
<dbReference type="AlphaFoldDB" id="A0A922M012"/>
<reference evidence="1" key="2">
    <citation type="journal article" date="2019" name="Gigascience">
        <title>High-quality Schistosoma haematobium genome achieved by single-molecule and long-range sequencing.</title>
        <authorList>
            <person name="Stroehlein A.J."/>
            <person name="Korhonen P.K."/>
            <person name="Chong T.M."/>
            <person name="Lim Y.L."/>
            <person name="Chan K.G."/>
            <person name="Webster B."/>
            <person name="Rollinson D."/>
            <person name="Brindley P.J."/>
            <person name="Gasser R.B."/>
            <person name="Young N.D."/>
        </authorList>
    </citation>
    <scope>NUCLEOTIDE SEQUENCE</scope>
</reference>
<dbReference type="GeneID" id="75576591"/>